<keyword evidence="2" id="KW-0560">Oxidoreductase</keyword>
<dbReference type="Gene3D" id="3.40.109.10">
    <property type="entry name" value="NADH Oxidase"/>
    <property type="match status" value="1"/>
</dbReference>
<dbReference type="Proteomes" id="UP000004508">
    <property type="component" value="Unassembled WGS sequence"/>
</dbReference>
<protein>
    <submittedName>
        <fullName evidence="4">Nitroreductase</fullName>
    </submittedName>
</protein>
<keyword evidence="5" id="KW-1185">Reference proteome</keyword>
<evidence type="ECO:0000259" key="3">
    <source>
        <dbReference type="Pfam" id="PF00881"/>
    </source>
</evidence>
<dbReference type="STRING" id="485913.Krac_2597"/>
<feature type="domain" description="Nitroreductase" evidence="3">
    <location>
        <begin position="14"/>
        <end position="192"/>
    </location>
</feature>
<gene>
    <name evidence="4" type="ORF">Krac_2597</name>
</gene>
<dbReference type="PANTHER" id="PTHR43673:SF10">
    <property type="entry name" value="NADH DEHYDROGENASE_NAD(P)H NITROREDUCTASE XCC3605-RELATED"/>
    <property type="match status" value="1"/>
</dbReference>
<dbReference type="Pfam" id="PF00881">
    <property type="entry name" value="Nitroreductase"/>
    <property type="match status" value="1"/>
</dbReference>
<dbReference type="AlphaFoldDB" id="D6TZ52"/>
<comment type="similarity">
    <text evidence="1">Belongs to the nitroreductase family.</text>
</comment>
<dbReference type="InterPro" id="IPR029479">
    <property type="entry name" value="Nitroreductase"/>
</dbReference>
<dbReference type="GO" id="GO:0016491">
    <property type="term" value="F:oxidoreductase activity"/>
    <property type="evidence" value="ECO:0007669"/>
    <property type="project" value="UniProtKB-KW"/>
</dbReference>
<evidence type="ECO:0000256" key="1">
    <source>
        <dbReference type="ARBA" id="ARBA00007118"/>
    </source>
</evidence>
<dbReference type="PANTHER" id="PTHR43673">
    <property type="entry name" value="NAD(P)H NITROREDUCTASE YDGI-RELATED"/>
    <property type="match status" value="1"/>
</dbReference>
<evidence type="ECO:0000313" key="4">
    <source>
        <dbReference type="EMBL" id="EFH81842.1"/>
    </source>
</evidence>
<reference evidence="4 5" key="1">
    <citation type="journal article" date="2011" name="Stand. Genomic Sci.">
        <title>Non-contiguous finished genome sequence and contextual data of the filamentous soil bacterium Ktedonobacter racemifer type strain (SOSP1-21).</title>
        <authorList>
            <person name="Chang Y.J."/>
            <person name="Land M."/>
            <person name="Hauser L."/>
            <person name="Chertkov O."/>
            <person name="Del Rio T.G."/>
            <person name="Nolan M."/>
            <person name="Copeland A."/>
            <person name="Tice H."/>
            <person name="Cheng J.F."/>
            <person name="Lucas S."/>
            <person name="Han C."/>
            <person name="Goodwin L."/>
            <person name="Pitluck S."/>
            <person name="Ivanova N."/>
            <person name="Ovchinikova G."/>
            <person name="Pati A."/>
            <person name="Chen A."/>
            <person name="Palaniappan K."/>
            <person name="Mavromatis K."/>
            <person name="Liolios K."/>
            <person name="Brettin T."/>
            <person name="Fiebig A."/>
            <person name="Rohde M."/>
            <person name="Abt B."/>
            <person name="Goker M."/>
            <person name="Detter J.C."/>
            <person name="Woyke T."/>
            <person name="Bristow J."/>
            <person name="Eisen J.A."/>
            <person name="Markowitz V."/>
            <person name="Hugenholtz P."/>
            <person name="Kyrpides N.C."/>
            <person name="Klenk H.P."/>
            <person name="Lapidus A."/>
        </authorList>
    </citation>
    <scope>NUCLEOTIDE SEQUENCE [LARGE SCALE GENOMIC DNA]</scope>
    <source>
        <strain evidence="5">DSM 44963</strain>
    </source>
</reference>
<sequence>MSLLDLSSDQLLTTTRSVRKRLDFSRPIEPEILQECLEIALQAPTGSNMQSWHFVVVDDAQKKAALAELYRRSYKDYRQATAATSGTAFAKNPERGRVQERVGNSADYLAEHMHEVPVMLIPCFRGRTENLPSGIQASIWGSILPAAWSFMLAARARGLGSSWTTLHLTYEKEAADILDIPYNKITQAALLPVAYTLGTDFKPAPREPLSKILHWNQW</sequence>
<name>D6TZ52_KTERA</name>
<proteinExistence type="inferred from homology"/>
<accession>D6TZ52</accession>
<dbReference type="InterPro" id="IPR000415">
    <property type="entry name" value="Nitroreductase-like"/>
</dbReference>
<dbReference type="SUPFAM" id="SSF55469">
    <property type="entry name" value="FMN-dependent nitroreductase-like"/>
    <property type="match status" value="1"/>
</dbReference>
<dbReference type="OrthoDB" id="9812105at2"/>
<dbReference type="CDD" id="cd02062">
    <property type="entry name" value="Nitro_FMN_reductase"/>
    <property type="match status" value="1"/>
</dbReference>
<comment type="caution">
    <text evidence="4">The sequence shown here is derived from an EMBL/GenBank/DDBJ whole genome shotgun (WGS) entry which is preliminary data.</text>
</comment>
<dbReference type="eggNOG" id="COG0778">
    <property type="taxonomic scope" value="Bacteria"/>
</dbReference>
<evidence type="ECO:0000256" key="2">
    <source>
        <dbReference type="ARBA" id="ARBA00023002"/>
    </source>
</evidence>
<dbReference type="EMBL" id="ADVG01000004">
    <property type="protein sequence ID" value="EFH81842.1"/>
    <property type="molecule type" value="Genomic_DNA"/>
</dbReference>
<evidence type="ECO:0000313" key="5">
    <source>
        <dbReference type="Proteomes" id="UP000004508"/>
    </source>
</evidence>
<organism evidence="4 5">
    <name type="scientific">Ktedonobacter racemifer DSM 44963</name>
    <dbReference type="NCBI Taxonomy" id="485913"/>
    <lineage>
        <taxon>Bacteria</taxon>
        <taxon>Bacillati</taxon>
        <taxon>Chloroflexota</taxon>
        <taxon>Ktedonobacteria</taxon>
        <taxon>Ktedonobacterales</taxon>
        <taxon>Ktedonobacteraceae</taxon>
        <taxon>Ktedonobacter</taxon>
    </lineage>
</organism>
<dbReference type="RefSeq" id="WP_007919459.1">
    <property type="nucleotide sequence ID" value="NZ_ADVG01000004.1"/>
</dbReference>
<dbReference type="InParanoid" id="D6TZ52"/>